<dbReference type="PANTHER" id="PTHR35323">
    <property type="entry name" value="SAP DOMAIN-CONTAINING PROTEIN"/>
    <property type="match status" value="1"/>
</dbReference>
<feature type="domain" description="DUF7699" evidence="2">
    <location>
        <begin position="188"/>
        <end position="270"/>
    </location>
</feature>
<feature type="compositionally biased region" description="Basic and acidic residues" evidence="1">
    <location>
        <begin position="361"/>
        <end position="380"/>
    </location>
</feature>
<reference evidence="3" key="1">
    <citation type="submission" date="2015-04" db="UniProtKB">
        <authorList>
            <consortium name="EnsemblPlants"/>
        </authorList>
    </citation>
    <scope>IDENTIFICATION</scope>
</reference>
<dbReference type="eggNOG" id="ENOG502QRQA">
    <property type="taxonomic scope" value="Eukaryota"/>
</dbReference>
<dbReference type="PANTHER" id="PTHR35323:SF2">
    <property type="entry name" value="SAP DOMAIN-CONTAINING PROTEIN"/>
    <property type="match status" value="1"/>
</dbReference>
<protein>
    <recommendedName>
        <fullName evidence="2">DUF7699 domain-containing protein</fullName>
    </recommendedName>
</protein>
<dbReference type="InterPro" id="IPR056116">
    <property type="entry name" value="DUF7699"/>
</dbReference>
<feature type="compositionally biased region" description="Basic residues" evidence="1">
    <location>
        <begin position="304"/>
        <end position="318"/>
    </location>
</feature>
<name>A0A0E0LNF9_ORYPU</name>
<evidence type="ECO:0000313" key="4">
    <source>
        <dbReference type="Proteomes" id="UP000026962"/>
    </source>
</evidence>
<evidence type="ECO:0000256" key="1">
    <source>
        <dbReference type="SAM" id="MobiDB-lite"/>
    </source>
</evidence>
<evidence type="ECO:0000313" key="3">
    <source>
        <dbReference type="EnsemblPlants" id="OPUNC07G21090.1"/>
    </source>
</evidence>
<feature type="compositionally biased region" description="Low complexity" evidence="1">
    <location>
        <begin position="29"/>
        <end position="44"/>
    </location>
</feature>
<organism evidence="3">
    <name type="scientific">Oryza punctata</name>
    <name type="common">Red rice</name>
    <dbReference type="NCBI Taxonomy" id="4537"/>
    <lineage>
        <taxon>Eukaryota</taxon>
        <taxon>Viridiplantae</taxon>
        <taxon>Streptophyta</taxon>
        <taxon>Embryophyta</taxon>
        <taxon>Tracheophyta</taxon>
        <taxon>Spermatophyta</taxon>
        <taxon>Magnoliopsida</taxon>
        <taxon>Liliopsida</taxon>
        <taxon>Poales</taxon>
        <taxon>Poaceae</taxon>
        <taxon>BOP clade</taxon>
        <taxon>Oryzoideae</taxon>
        <taxon>Oryzeae</taxon>
        <taxon>Oryzinae</taxon>
        <taxon>Oryza</taxon>
    </lineage>
</organism>
<sequence>MPVTRRRAVAAASAAVLVDEEEEEEERATAAIDISSDSDAGSESGSEDDEEPTSDEDYIDISGSDGEEGGGAGSEEESESEAEREPEQSGVDRGEASCRKIADLLRAGRNLDGIKLVDCKTYLKKNGLSQTGDLVTCIERIILHWRFKDGDPENIYPRSSFCINCKGAISVGNKPLSVCVQNYPGDVCRGDAVLFKQKVYEKSGKRHSKCIGKRIVAGRVIKESYGKEKQQHTFTIQVFWSKGAGKLPPLYLLLVKGRNLYRIMTYRQPWLNEADRLKALDEKHSRGDAARHVRALSRPDAAKNSKKLMQKGKHQSQPRRHDNGTSIKKGKKRVMQSSNPDPPTKKSRNEENQASSAKQCAGDRKAKTSRARLDKSDRTTRARMRERKADSQQNLAGGSHAEFGERCAGSGSNMQASHGYHLVGVQQPPFEIMRPQRPPPFREVGNASQPHRDGRSTACPHPRMGFQHPNMALAGWHPPAYYLGNTPNQFSSFASLNAPQTVPHPPLDQFGASFAPFNVPQTVYRHRPEGGYVMPQFRYSGGSNGFPR</sequence>
<reference evidence="3" key="2">
    <citation type="submission" date="2018-05" db="EMBL/GenBank/DDBJ databases">
        <title>OpunRS2 (Oryza punctata Reference Sequence Version 2).</title>
        <authorList>
            <person name="Zhang J."/>
            <person name="Kudrna D."/>
            <person name="Lee S."/>
            <person name="Talag J."/>
            <person name="Welchert J."/>
            <person name="Wing R.A."/>
        </authorList>
    </citation>
    <scope>NUCLEOTIDE SEQUENCE [LARGE SCALE GENOMIC DNA]</scope>
</reference>
<dbReference type="AlphaFoldDB" id="A0A0E0LNF9"/>
<accession>A0A0E0LNF9</accession>
<feature type="compositionally biased region" description="Basic and acidic residues" evidence="1">
    <location>
        <begin position="282"/>
        <end position="291"/>
    </location>
</feature>
<dbReference type="HOGENOM" id="CLU_041970_0_0_1"/>
<dbReference type="OMA" id="MQASHGY"/>
<dbReference type="STRING" id="4537.A0A0E0LNF9"/>
<evidence type="ECO:0000259" key="2">
    <source>
        <dbReference type="Pfam" id="PF24766"/>
    </source>
</evidence>
<dbReference type="Proteomes" id="UP000026962">
    <property type="component" value="Chromosome 7"/>
</dbReference>
<keyword evidence="4" id="KW-1185">Reference proteome</keyword>
<proteinExistence type="predicted"/>
<feature type="compositionally biased region" description="Acidic residues" evidence="1">
    <location>
        <begin position="45"/>
        <end position="59"/>
    </location>
</feature>
<feature type="region of interest" description="Disordered" evidence="1">
    <location>
        <begin position="282"/>
        <end position="411"/>
    </location>
</feature>
<dbReference type="Gramene" id="OPUNC07G21090.1">
    <property type="protein sequence ID" value="OPUNC07G21090.1"/>
    <property type="gene ID" value="OPUNC07G21090"/>
</dbReference>
<feature type="region of interest" description="Disordered" evidence="1">
    <location>
        <begin position="1"/>
        <end position="94"/>
    </location>
</feature>
<dbReference type="EnsemblPlants" id="OPUNC07G21090.1">
    <property type="protein sequence ID" value="OPUNC07G21090.1"/>
    <property type="gene ID" value="OPUNC07G21090"/>
</dbReference>
<dbReference type="Pfam" id="PF24766">
    <property type="entry name" value="DUF7699"/>
    <property type="match status" value="1"/>
</dbReference>
<feature type="compositionally biased region" description="Basic and acidic residues" evidence="1">
    <location>
        <begin position="81"/>
        <end position="94"/>
    </location>
</feature>